<evidence type="ECO:0000256" key="5">
    <source>
        <dbReference type="SAM" id="Phobius"/>
    </source>
</evidence>
<organism evidence="7 8">
    <name type="scientific">Artemia franciscana</name>
    <name type="common">Brine shrimp</name>
    <name type="synonym">Artemia sanfranciscana</name>
    <dbReference type="NCBI Taxonomy" id="6661"/>
    <lineage>
        <taxon>Eukaryota</taxon>
        <taxon>Metazoa</taxon>
        <taxon>Ecdysozoa</taxon>
        <taxon>Arthropoda</taxon>
        <taxon>Crustacea</taxon>
        <taxon>Branchiopoda</taxon>
        <taxon>Anostraca</taxon>
        <taxon>Artemiidae</taxon>
        <taxon>Artemia</taxon>
    </lineage>
</organism>
<feature type="transmembrane region" description="Helical" evidence="5">
    <location>
        <begin position="273"/>
        <end position="289"/>
    </location>
</feature>
<feature type="transmembrane region" description="Helical" evidence="5">
    <location>
        <begin position="12"/>
        <end position="29"/>
    </location>
</feature>
<keyword evidence="4 5" id="KW-0472">Membrane</keyword>
<keyword evidence="3 5" id="KW-1133">Transmembrane helix</keyword>
<dbReference type="AlphaFoldDB" id="A0AA88LBH6"/>
<evidence type="ECO:0000256" key="3">
    <source>
        <dbReference type="ARBA" id="ARBA00022989"/>
    </source>
</evidence>
<keyword evidence="2 5" id="KW-0812">Transmembrane</keyword>
<protein>
    <recommendedName>
        <fullName evidence="6">Sugar phosphate transporter domain-containing protein</fullName>
    </recommendedName>
</protein>
<dbReference type="EMBL" id="JAVRJZ010000003">
    <property type="protein sequence ID" value="KAK2725233.1"/>
    <property type="molecule type" value="Genomic_DNA"/>
</dbReference>
<gene>
    <name evidence="7" type="ORF">QYM36_001621</name>
</gene>
<keyword evidence="8" id="KW-1185">Reference proteome</keyword>
<evidence type="ECO:0000256" key="1">
    <source>
        <dbReference type="ARBA" id="ARBA00004141"/>
    </source>
</evidence>
<sequence>MEQSNLRKSIAIIGNIACSITVILINKWIYKEIGFPNVTLTFIHFVMTFIGLYICEKLNIFCQKSISLKDVWLLSATFCGFVVLTNLSLENNTVGTYQVAKSMTTPVIMAIQYFHYNKKASLPVVLSVIPIIFGVICNFSYDIKFNVIGCFFACTGVVVTSLYQVLVGEKQKELQVNSMQLLFYQAPLSAAMLLVIIPFVEPLPWEWYTAFSFKEFMIVLSSGCVAFFVNLTIYWVIGNTSAVTYNMAGHMKFLLTLIGGFFIFNEWPQQNQILGIVCTLGGVLAYTHIKLSEQDSKQGGTKV</sequence>
<feature type="transmembrane region" description="Helical" evidence="5">
    <location>
        <begin position="249"/>
        <end position="267"/>
    </location>
</feature>
<reference evidence="7" key="1">
    <citation type="submission" date="2023-07" db="EMBL/GenBank/DDBJ databases">
        <title>Chromosome-level genome assembly of Artemia franciscana.</title>
        <authorList>
            <person name="Jo E."/>
        </authorList>
    </citation>
    <scope>NUCLEOTIDE SEQUENCE</scope>
    <source>
        <tissue evidence="7">Whole body</tissue>
    </source>
</reference>
<evidence type="ECO:0000313" key="8">
    <source>
        <dbReference type="Proteomes" id="UP001187531"/>
    </source>
</evidence>
<feature type="transmembrane region" description="Helical" evidence="5">
    <location>
        <begin position="35"/>
        <end position="55"/>
    </location>
</feature>
<comment type="subcellular location">
    <subcellularLocation>
        <location evidence="1">Membrane</location>
        <topology evidence="1">Multi-pass membrane protein</topology>
    </subcellularLocation>
</comment>
<feature type="transmembrane region" description="Helical" evidence="5">
    <location>
        <begin position="216"/>
        <end position="237"/>
    </location>
</feature>
<comment type="caution">
    <text evidence="7">The sequence shown here is derived from an EMBL/GenBank/DDBJ whole genome shotgun (WGS) entry which is preliminary data.</text>
</comment>
<name>A0AA88LBH6_ARTSF</name>
<accession>A0AA88LBH6</accession>
<dbReference type="Pfam" id="PF03151">
    <property type="entry name" value="TPT"/>
    <property type="match status" value="1"/>
</dbReference>
<feature type="transmembrane region" description="Helical" evidence="5">
    <location>
        <begin position="71"/>
        <end position="89"/>
    </location>
</feature>
<feature type="transmembrane region" description="Helical" evidence="5">
    <location>
        <begin position="121"/>
        <end position="141"/>
    </location>
</feature>
<evidence type="ECO:0000256" key="2">
    <source>
        <dbReference type="ARBA" id="ARBA00022692"/>
    </source>
</evidence>
<dbReference type="Proteomes" id="UP001187531">
    <property type="component" value="Unassembled WGS sequence"/>
</dbReference>
<dbReference type="InterPro" id="IPR050186">
    <property type="entry name" value="TPT_transporter"/>
</dbReference>
<dbReference type="SUPFAM" id="SSF103481">
    <property type="entry name" value="Multidrug resistance efflux transporter EmrE"/>
    <property type="match status" value="1"/>
</dbReference>
<evidence type="ECO:0000313" key="7">
    <source>
        <dbReference type="EMBL" id="KAK2725233.1"/>
    </source>
</evidence>
<dbReference type="InterPro" id="IPR037185">
    <property type="entry name" value="EmrE-like"/>
</dbReference>
<dbReference type="InterPro" id="IPR004853">
    <property type="entry name" value="Sugar_P_trans_dom"/>
</dbReference>
<evidence type="ECO:0000259" key="6">
    <source>
        <dbReference type="Pfam" id="PF03151"/>
    </source>
</evidence>
<dbReference type="GO" id="GO:0016020">
    <property type="term" value="C:membrane"/>
    <property type="evidence" value="ECO:0007669"/>
    <property type="project" value="UniProtKB-SubCell"/>
</dbReference>
<dbReference type="PANTHER" id="PTHR11132">
    <property type="entry name" value="SOLUTE CARRIER FAMILY 35"/>
    <property type="match status" value="1"/>
</dbReference>
<feature type="domain" description="Sugar phosphate transporter" evidence="6">
    <location>
        <begin position="18"/>
        <end position="286"/>
    </location>
</feature>
<evidence type="ECO:0000256" key="4">
    <source>
        <dbReference type="ARBA" id="ARBA00023136"/>
    </source>
</evidence>
<feature type="transmembrane region" description="Helical" evidence="5">
    <location>
        <begin position="181"/>
        <end position="200"/>
    </location>
</feature>
<feature type="transmembrane region" description="Helical" evidence="5">
    <location>
        <begin position="147"/>
        <end position="169"/>
    </location>
</feature>
<proteinExistence type="predicted"/>